<sequence>MSQPFELPATPTDIPMIDFGRDGKVLFQLPVLGAKGVPMGITSAFAQFNSVVHGRNGKKASDDAFSAAWSYFISVLADNYPDATRYLSTLDDEGLKAAITHWGEASKEHNYDPKA</sequence>
<comment type="caution">
    <text evidence="1">The sequence shown here is derived from an EMBL/GenBank/DDBJ whole genome shotgun (WGS) entry which is preliminary data.</text>
</comment>
<dbReference type="Proteomes" id="UP000318331">
    <property type="component" value="Unassembled WGS sequence"/>
</dbReference>
<dbReference type="AlphaFoldDB" id="A0A543I5M3"/>
<gene>
    <name evidence="1" type="ORF">FB466_0655</name>
</gene>
<dbReference type="EMBL" id="VFPN01000001">
    <property type="protein sequence ID" value="TQM65841.1"/>
    <property type="molecule type" value="Genomic_DNA"/>
</dbReference>
<accession>A0A543I5M3</accession>
<reference evidence="1 2" key="1">
    <citation type="submission" date="2019-06" db="EMBL/GenBank/DDBJ databases">
        <title>Sequencing the genomes of 1000 actinobacteria strains.</title>
        <authorList>
            <person name="Klenk H.-P."/>
        </authorList>
    </citation>
    <scope>NUCLEOTIDE SEQUENCE [LARGE SCALE GENOMIC DNA]</scope>
    <source>
        <strain evidence="1 2">DSM 18031</strain>
    </source>
</reference>
<dbReference type="OrthoDB" id="5121843at2"/>
<dbReference type="RefSeq" id="WP_141915783.1">
    <property type="nucleotide sequence ID" value="NZ_BAAAYS010000001.1"/>
</dbReference>
<protein>
    <submittedName>
        <fullName evidence="1">Uncharacterized protein</fullName>
    </submittedName>
</protein>
<name>A0A543I5M3_9MICO</name>
<evidence type="ECO:0000313" key="1">
    <source>
        <dbReference type="EMBL" id="TQM65841.1"/>
    </source>
</evidence>
<evidence type="ECO:0000313" key="2">
    <source>
        <dbReference type="Proteomes" id="UP000318331"/>
    </source>
</evidence>
<organism evidence="1 2">
    <name type="scientific">Klugiella xanthotipulae</name>
    <dbReference type="NCBI Taxonomy" id="244735"/>
    <lineage>
        <taxon>Bacteria</taxon>
        <taxon>Bacillati</taxon>
        <taxon>Actinomycetota</taxon>
        <taxon>Actinomycetes</taxon>
        <taxon>Micrococcales</taxon>
        <taxon>Microbacteriaceae</taxon>
        <taxon>Klugiella</taxon>
    </lineage>
</organism>
<keyword evidence="2" id="KW-1185">Reference proteome</keyword>
<proteinExistence type="predicted"/>